<evidence type="ECO:0000256" key="1">
    <source>
        <dbReference type="ARBA" id="ARBA00001966"/>
    </source>
</evidence>
<proteinExistence type="predicted"/>
<dbReference type="GO" id="GO:0046872">
    <property type="term" value="F:metal ion binding"/>
    <property type="evidence" value="ECO:0007669"/>
    <property type="project" value="UniProtKB-KW"/>
</dbReference>
<dbReference type="InterPro" id="IPR058240">
    <property type="entry name" value="rSAM_sf"/>
</dbReference>
<sequence>MTMDLRITQRIFNIWSEFHPNPSNRLAIIGGPITSDDNLLYKMKNVDLSINGVGEFALVALFQKNLSIIKQNLKASKDPKWKFDLFSSIPGASFKQLNKISSNPKISPTENKWFATTSGFPHKLKSYKDYKTARIFVETLRGCSNFRRTGLKIKDTELCMNNQCNICRKENFKTQMNCPIQIPPGCGFCSTINEFGHPKSRDISTLITEIKTLIEMGVTRIVLGGPGFLDFHREDLIPGSLINPSFPEPNYESLELFINQLVSMDKIKNHEVQLFIENVKASLCTNRALDIIAKIPKAIFSIGCETGSKEFSNLLGRPGSPDQTFDAVSRAIERGIRIHVYFIHSLPGDNEKYTKETLELLNKFSNLGIDKITIYKYQELPGSPFYQISRSLIHFNKKTIKNFNKIKRFVINYNRSQKQKMLGKIVKVFLSEANMLNPKDAIGWILEGGPKITVKNAAKYIGNFYDVQISSVISDRLVEGTIIN</sequence>
<keyword evidence="4" id="KW-0408">Iron</keyword>
<dbReference type="GO" id="GO:0016740">
    <property type="term" value="F:transferase activity"/>
    <property type="evidence" value="ECO:0007669"/>
    <property type="project" value="UniProtKB-KW"/>
</dbReference>
<evidence type="ECO:0000256" key="2">
    <source>
        <dbReference type="ARBA" id="ARBA00022691"/>
    </source>
</evidence>
<dbReference type="Proteomes" id="UP000321408">
    <property type="component" value="Chromosome"/>
</dbReference>
<protein>
    <submittedName>
        <fullName evidence="7">Radical SAM protein</fullName>
    </submittedName>
</protein>
<comment type="cofactor">
    <cofactor evidence="1">
        <name>[4Fe-4S] cluster</name>
        <dbReference type="ChEBI" id="CHEBI:49883"/>
    </cofactor>
</comment>
<evidence type="ECO:0000256" key="4">
    <source>
        <dbReference type="ARBA" id="ARBA00023004"/>
    </source>
</evidence>
<keyword evidence="8" id="KW-1185">Reference proteome</keyword>
<dbReference type="OrthoDB" id="2305at2157"/>
<accession>A0A5B9D752</accession>
<dbReference type="InterPro" id="IPR051198">
    <property type="entry name" value="BchE-like"/>
</dbReference>
<dbReference type="Gene3D" id="3.80.30.20">
    <property type="entry name" value="tm_1862 like domain"/>
    <property type="match status" value="1"/>
</dbReference>
<dbReference type="InterPro" id="IPR007197">
    <property type="entry name" value="rSAM"/>
</dbReference>
<keyword evidence="3" id="KW-0479">Metal-binding</keyword>
<dbReference type="KEGG" id="psyt:DSAG12_00787"/>
<feature type="domain" description="Radical SAM core" evidence="6">
    <location>
        <begin position="162"/>
        <end position="416"/>
    </location>
</feature>
<organism evidence="7 8">
    <name type="scientific">Promethearchaeum syntrophicum</name>
    <dbReference type="NCBI Taxonomy" id="2594042"/>
    <lineage>
        <taxon>Archaea</taxon>
        <taxon>Promethearchaeati</taxon>
        <taxon>Promethearchaeota</taxon>
        <taxon>Promethearchaeia</taxon>
        <taxon>Promethearchaeales</taxon>
        <taxon>Promethearchaeaceae</taxon>
        <taxon>Promethearchaeum</taxon>
    </lineage>
</organism>
<dbReference type="InterPro" id="IPR023404">
    <property type="entry name" value="rSAM_horseshoe"/>
</dbReference>
<dbReference type="GO" id="GO:0051536">
    <property type="term" value="F:iron-sulfur cluster binding"/>
    <property type="evidence" value="ECO:0007669"/>
    <property type="project" value="UniProtKB-KW"/>
</dbReference>
<keyword evidence="2" id="KW-0949">S-adenosyl-L-methionine</keyword>
<evidence type="ECO:0000259" key="6">
    <source>
        <dbReference type="PROSITE" id="PS51918"/>
    </source>
</evidence>
<reference evidence="7 8" key="1">
    <citation type="journal article" date="2020" name="Nature">
        <title>Isolation of an archaeon at the prokaryote-eukaryote interface.</title>
        <authorList>
            <person name="Imachi H."/>
            <person name="Nobu M.K."/>
            <person name="Nakahara N."/>
            <person name="Morono Y."/>
            <person name="Ogawara M."/>
            <person name="Takaki Y."/>
            <person name="Takano Y."/>
            <person name="Uematsu K."/>
            <person name="Ikuta T."/>
            <person name="Ito M."/>
            <person name="Matsui Y."/>
            <person name="Miyazaki M."/>
            <person name="Murata K."/>
            <person name="Saito Y."/>
            <person name="Sakai S."/>
            <person name="Song C."/>
            <person name="Tasumi E."/>
            <person name="Yamanaka Y."/>
            <person name="Yamaguchi T."/>
            <person name="Kamagata Y."/>
            <person name="Tamaki H."/>
            <person name="Takai K."/>
        </authorList>
    </citation>
    <scope>NUCLEOTIDE SEQUENCE [LARGE SCALE GENOMIC DNA]</scope>
    <source>
        <strain evidence="7 8">MK-D1</strain>
    </source>
</reference>
<reference evidence="7 8" key="2">
    <citation type="journal article" date="2024" name="Int. J. Syst. Evol. Microbiol.">
        <title>Promethearchaeum syntrophicum gen. nov., sp. nov., an anaerobic, obligately syntrophic archaeon, the first isolate of the lineage 'Asgard' archaea, and proposal of the new archaeal phylum Promethearchaeota phyl. nov. and kingdom Promethearchaeati regn. nov.</title>
        <authorList>
            <person name="Imachi H."/>
            <person name="Nobu M.K."/>
            <person name="Kato S."/>
            <person name="Takaki Y."/>
            <person name="Miyazaki M."/>
            <person name="Miyata M."/>
            <person name="Ogawara M."/>
            <person name="Saito Y."/>
            <person name="Sakai S."/>
            <person name="Tahara Y.O."/>
            <person name="Takano Y."/>
            <person name="Tasumi E."/>
            <person name="Uematsu K."/>
            <person name="Yoshimura T."/>
            <person name="Itoh T."/>
            <person name="Ohkuma M."/>
            <person name="Takai K."/>
        </authorList>
    </citation>
    <scope>NUCLEOTIDE SEQUENCE [LARGE SCALE GENOMIC DNA]</scope>
    <source>
        <strain evidence="7 8">MK-D1</strain>
    </source>
</reference>
<dbReference type="SMART" id="SM00729">
    <property type="entry name" value="Elp3"/>
    <property type="match status" value="1"/>
</dbReference>
<dbReference type="PROSITE" id="PS51918">
    <property type="entry name" value="RADICAL_SAM"/>
    <property type="match status" value="1"/>
</dbReference>
<name>A0A5B9D752_9ARCH</name>
<dbReference type="AlphaFoldDB" id="A0A5B9D752"/>
<gene>
    <name evidence="7" type="ORF">DSAG12_00787</name>
</gene>
<keyword evidence="5" id="KW-0411">Iron-sulfur</keyword>
<evidence type="ECO:0000256" key="5">
    <source>
        <dbReference type="ARBA" id="ARBA00023014"/>
    </source>
</evidence>
<evidence type="ECO:0000313" key="7">
    <source>
        <dbReference type="EMBL" id="QEE14964.1"/>
    </source>
</evidence>
<evidence type="ECO:0000256" key="3">
    <source>
        <dbReference type="ARBA" id="ARBA00022723"/>
    </source>
</evidence>
<dbReference type="InterPro" id="IPR006638">
    <property type="entry name" value="Elp3/MiaA/NifB-like_rSAM"/>
</dbReference>
<dbReference type="GeneID" id="41328788"/>
<dbReference type="RefSeq" id="WP_162306547.1">
    <property type="nucleotide sequence ID" value="NZ_CP042905.2"/>
</dbReference>
<dbReference type="EMBL" id="CP042905">
    <property type="protein sequence ID" value="QEE14964.1"/>
    <property type="molecule type" value="Genomic_DNA"/>
</dbReference>
<dbReference type="PANTHER" id="PTHR43409:SF17">
    <property type="entry name" value="METHYLTHIOTRANSFERASE MJ0865-RELATED"/>
    <property type="match status" value="1"/>
</dbReference>
<dbReference type="SUPFAM" id="SSF102114">
    <property type="entry name" value="Radical SAM enzymes"/>
    <property type="match status" value="1"/>
</dbReference>
<evidence type="ECO:0000313" key="8">
    <source>
        <dbReference type="Proteomes" id="UP000321408"/>
    </source>
</evidence>
<dbReference type="Pfam" id="PF04055">
    <property type="entry name" value="Radical_SAM"/>
    <property type="match status" value="1"/>
</dbReference>
<dbReference type="PANTHER" id="PTHR43409">
    <property type="entry name" value="ANAEROBIC MAGNESIUM-PROTOPORPHYRIN IX MONOMETHYL ESTER CYCLASE-RELATED"/>
    <property type="match status" value="1"/>
</dbReference>